<keyword evidence="3" id="KW-0234">DNA repair</keyword>
<dbReference type="Pfam" id="PF07061">
    <property type="entry name" value="Swi5"/>
    <property type="match status" value="1"/>
</dbReference>
<dbReference type="PANTHER" id="PTHR10333">
    <property type="entry name" value="INHIBITOR OF GROWTH PROTEIN"/>
    <property type="match status" value="1"/>
</dbReference>
<sequence>MEYLQKYMEVIPFTNVYLDLEHLPPHLRQEFEIMRDLDQKVQDIIRQTQQRTTYLFEHAYEMSKEERKAQIEQIQSLFKKGKEISNDKVSRAESAYELVDKQIRRLDADMFEFKKALDILVNTSSFAYFHVNIWLFSMSTPTRKTKKRHSSINAPFKSPLKRINESNSFTDPTINNQNNEINEQPDVIRSQLNLNDTNKQTSSFHTELQHLGKENIHIAKVIIDDVNDNEDNDDLDDNSKIENCINKLLSKRPNQSYIDLELELAKCRNRLHAYNEAKDSCVILFGLLANNRGCLVRELYSEFDLNLDD</sequence>
<keyword evidence="2" id="KW-0227">DNA damage</keyword>
<evidence type="ECO:0000256" key="2">
    <source>
        <dbReference type="ARBA" id="ARBA00022763"/>
    </source>
</evidence>
<dbReference type="EMBL" id="KL251425">
    <property type="protein sequence ID" value="KGB40302.1"/>
    <property type="molecule type" value="Genomic_DNA"/>
</dbReference>
<name>A0A095A0N1_SCHHA</name>
<organism evidence="5">
    <name type="scientific">Schistosoma haematobium</name>
    <name type="common">Blood fluke</name>
    <dbReference type="NCBI Taxonomy" id="6185"/>
    <lineage>
        <taxon>Eukaryota</taxon>
        <taxon>Metazoa</taxon>
        <taxon>Spiralia</taxon>
        <taxon>Lophotrochozoa</taxon>
        <taxon>Platyhelminthes</taxon>
        <taxon>Trematoda</taxon>
        <taxon>Digenea</taxon>
        <taxon>Strigeidida</taxon>
        <taxon>Schistosomatoidea</taxon>
        <taxon>Schistosomatidae</taxon>
        <taxon>Schistosoma</taxon>
    </lineage>
</organism>
<evidence type="ECO:0000313" key="5">
    <source>
        <dbReference type="EMBL" id="KGB40302.1"/>
    </source>
</evidence>
<evidence type="ECO:0000259" key="4">
    <source>
        <dbReference type="SMART" id="SM01408"/>
    </source>
</evidence>
<gene>
    <name evidence="5" type="ORF">MS3_08774</name>
</gene>
<proteinExistence type="inferred from homology"/>
<dbReference type="GO" id="GO:0006281">
    <property type="term" value="P:DNA repair"/>
    <property type="evidence" value="ECO:0007669"/>
    <property type="project" value="UniProtKB-KW"/>
</dbReference>
<dbReference type="STRING" id="6185.A0A095A0N1"/>
<dbReference type="InterPro" id="IPR024610">
    <property type="entry name" value="ING_N_histone-binding"/>
</dbReference>
<dbReference type="CDD" id="cd16859">
    <property type="entry name" value="ING_ING4_5"/>
    <property type="match status" value="1"/>
</dbReference>
<feature type="domain" description="Inhibitor of growth protein N-terminal histone-binding" evidence="4">
    <location>
        <begin position="13"/>
        <end position="113"/>
    </location>
</feature>
<dbReference type="AlphaFoldDB" id="A0A095A0N1"/>
<dbReference type="Pfam" id="PF12998">
    <property type="entry name" value="ING"/>
    <property type="match status" value="1"/>
</dbReference>
<dbReference type="Gene3D" id="6.10.140.1740">
    <property type="match status" value="1"/>
</dbReference>
<evidence type="ECO:0000256" key="3">
    <source>
        <dbReference type="ARBA" id="ARBA00023204"/>
    </source>
</evidence>
<evidence type="ECO:0000256" key="1">
    <source>
        <dbReference type="ARBA" id="ARBA00008060"/>
    </source>
</evidence>
<dbReference type="InterPro" id="IPR010760">
    <property type="entry name" value="DNA-repair_Swi5"/>
</dbReference>
<reference evidence="5" key="1">
    <citation type="journal article" date="2012" name="Nat. Genet.">
        <title>Whole-genome sequence of Schistosoma haematobium.</title>
        <authorList>
            <person name="Young N.D."/>
            <person name="Jex A.R."/>
            <person name="Li B."/>
            <person name="Liu S."/>
            <person name="Yang L."/>
            <person name="Xiong Z."/>
            <person name="Li Y."/>
            <person name="Cantacessi C."/>
            <person name="Hall R.S."/>
            <person name="Xu X."/>
            <person name="Chen F."/>
            <person name="Wu X."/>
            <person name="Zerlotini A."/>
            <person name="Oliveira G."/>
            <person name="Hofmann A."/>
            <person name="Zhang G."/>
            <person name="Fang X."/>
            <person name="Kang Y."/>
            <person name="Campbell B.E."/>
            <person name="Loukas A."/>
            <person name="Ranganathan S."/>
            <person name="Rollinson D."/>
            <person name="Rinaldi G."/>
            <person name="Brindley P.J."/>
            <person name="Yang H."/>
            <person name="Wang J."/>
            <person name="Wang J."/>
            <person name="Gasser R.B."/>
        </authorList>
    </citation>
    <scope>NUCLEOTIDE SEQUENCE [LARGE SCALE GENOMIC DNA]</scope>
</reference>
<protein>
    <submittedName>
        <fullName evidence="5">Inhibitor of growth protein 4</fullName>
    </submittedName>
</protein>
<dbReference type="InterPro" id="IPR028651">
    <property type="entry name" value="ING_fam"/>
</dbReference>
<comment type="similarity">
    <text evidence="1">Belongs to the SWI5/SAE3 family.</text>
</comment>
<dbReference type="SMART" id="SM01408">
    <property type="entry name" value="ING"/>
    <property type="match status" value="1"/>
</dbReference>
<accession>A0A095A0N1</accession>